<dbReference type="GO" id="GO:0030154">
    <property type="term" value="P:cell differentiation"/>
    <property type="evidence" value="ECO:0007669"/>
    <property type="project" value="UniProtKB-KW"/>
</dbReference>
<evidence type="ECO:0000256" key="7">
    <source>
        <dbReference type="ARBA" id="ARBA00023157"/>
    </source>
</evidence>
<evidence type="ECO:0000256" key="6">
    <source>
        <dbReference type="ARBA" id="ARBA00022782"/>
    </source>
</evidence>
<evidence type="ECO:0000256" key="5">
    <source>
        <dbReference type="ARBA" id="ARBA00022729"/>
    </source>
</evidence>
<dbReference type="GO" id="GO:0050994">
    <property type="term" value="P:regulation of lipid catabolic process"/>
    <property type="evidence" value="ECO:0007669"/>
    <property type="project" value="InterPro"/>
</dbReference>
<dbReference type="GO" id="GO:0005576">
    <property type="term" value="C:extracellular region"/>
    <property type="evidence" value="ECO:0007669"/>
    <property type="project" value="UniProtKB-SubCell"/>
</dbReference>
<evidence type="ECO:0000256" key="1">
    <source>
        <dbReference type="ARBA" id="ARBA00004613"/>
    </source>
</evidence>
<evidence type="ECO:0000256" key="9">
    <source>
        <dbReference type="ARBA" id="ARBA00032785"/>
    </source>
</evidence>
<dbReference type="PANTHER" id="PTHR15106">
    <property type="entry name" value="RETINOIC ACID RECEPTOR RESPONDER PROTEIN 2"/>
    <property type="match status" value="1"/>
</dbReference>
<keyword evidence="8" id="KW-0395">Inflammatory response</keyword>
<dbReference type="Proteomes" id="UP001152803">
    <property type="component" value="Unassembled WGS sequence"/>
</dbReference>
<dbReference type="GO" id="GO:0005102">
    <property type="term" value="F:signaling receptor binding"/>
    <property type="evidence" value="ECO:0007669"/>
    <property type="project" value="InterPro"/>
</dbReference>
<keyword evidence="7" id="KW-1015">Disulfide bond</keyword>
<keyword evidence="6" id="KW-0221">Differentiation</keyword>
<dbReference type="SUPFAM" id="SSF54403">
    <property type="entry name" value="Cystatin/monellin"/>
    <property type="match status" value="1"/>
</dbReference>
<dbReference type="Gene3D" id="3.10.450.10">
    <property type="match status" value="1"/>
</dbReference>
<proteinExistence type="predicted"/>
<dbReference type="InterPro" id="IPR029562">
    <property type="entry name" value="Chemerin"/>
</dbReference>
<dbReference type="PANTHER" id="PTHR15106:SF2">
    <property type="entry name" value="RETINOIC ACID RECEPTOR RESPONDER PROTEIN 2"/>
    <property type="match status" value="1"/>
</dbReference>
<protein>
    <recommendedName>
        <fullName evidence="2">Retinoic acid receptor responder protein 2</fullName>
    </recommendedName>
    <alternativeName>
        <fullName evidence="9">Chemerin</fullName>
    </alternativeName>
</protein>
<evidence type="ECO:0000313" key="11">
    <source>
        <dbReference type="EMBL" id="KAJ8268452.1"/>
    </source>
</evidence>
<dbReference type="GO" id="GO:0006935">
    <property type="term" value="P:chemotaxis"/>
    <property type="evidence" value="ECO:0007669"/>
    <property type="project" value="UniProtKB-KW"/>
</dbReference>
<comment type="subcellular location">
    <subcellularLocation>
        <location evidence="1">Secreted</location>
    </subcellularLocation>
</comment>
<evidence type="ECO:0000256" key="3">
    <source>
        <dbReference type="ARBA" id="ARBA00022500"/>
    </source>
</evidence>
<accession>A0A9Q1HXT1</accession>
<keyword evidence="4" id="KW-0964">Secreted</keyword>
<evidence type="ECO:0000256" key="2">
    <source>
        <dbReference type="ARBA" id="ARBA00018808"/>
    </source>
</evidence>
<dbReference type="EMBL" id="JAFJMO010000009">
    <property type="protein sequence ID" value="KAJ8268452.1"/>
    <property type="molecule type" value="Genomic_DNA"/>
</dbReference>
<dbReference type="OrthoDB" id="8547623at2759"/>
<feature type="chain" id="PRO_5040110526" description="Retinoic acid receptor responder protein 2" evidence="10">
    <location>
        <begin position="22"/>
        <end position="180"/>
    </location>
</feature>
<dbReference type="InterPro" id="IPR046350">
    <property type="entry name" value="Cystatin_sf"/>
</dbReference>
<evidence type="ECO:0000256" key="4">
    <source>
        <dbReference type="ARBA" id="ARBA00022525"/>
    </source>
</evidence>
<evidence type="ECO:0000256" key="8">
    <source>
        <dbReference type="ARBA" id="ARBA00023198"/>
    </source>
</evidence>
<organism evidence="11 12">
    <name type="scientific">Conger conger</name>
    <name type="common">Conger eel</name>
    <name type="synonym">Muraena conger</name>
    <dbReference type="NCBI Taxonomy" id="82655"/>
    <lineage>
        <taxon>Eukaryota</taxon>
        <taxon>Metazoa</taxon>
        <taxon>Chordata</taxon>
        <taxon>Craniata</taxon>
        <taxon>Vertebrata</taxon>
        <taxon>Euteleostomi</taxon>
        <taxon>Actinopterygii</taxon>
        <taxon>Neopterygii</taxon>
        <taxon>Teleostei</taxon>
        <taxon>Anguilliformes</taxon>
        <taxon>Congridae</taxon>
        <taxon>Conger</taxon>
    </lineage>
</organism>
<evidence type="ECO:0000313" key="12">
    <source>
        <dbReference type="Proteomes" id="UP001152803"/>
    </source>
</evidence>
<keyword evidence="3" id="KW-0145">Chemotaxis</keyword>
<gene>
    <name evidence="11" type="ORF">COCON_G00136240</name>
</gene>
<evidence type="ECO:0000256" key="10">
    <source>
        <dbReference type="SAM" id="SignalP"/>
    </source>
</evidence>
<keyword evidence="5 10" id="KW-0732">Signal</keyword>
<dbReference type="GO" id="GO:0006954">
    <property type="term" value="P:inflammatory response"/>
    <property type="evidence" value="ECO:0007669"/>
    <property type="project" value="UniProtKB-KW"/>
</dbReference>
<sequence length="180" mass="20225">MSCQLLFLLLTVGACVSSTEGRRSYDQLPDRYKKGVDLAREHLLLYGSFPYHLLFVKSLNASAVETGFGGKYIYHNFDLKATTCSNDTVDPDPKRCPFRDDRTLINCAVCYKIFSGKVQKVPMPYVTCAHKPFVTQEQADKRFAQCTKMFERASAYIRTLLQQLFGANSTLAADHAGSQD</sequence>
<feature type="signal peptide" evidence="10">
    <location>
        <begin position="1"/>
        <end position="21"/>
    </location>
</feature>
<keyword evidence="12" id="KW-1185">Reference proteome</keyword>
<comment type="caution">
    <text evidence="11">The sequence shown here is derived from an EMBL/GenBank/DDBJ whole genome shotgun (WGS) entry which is preliminary data.</text>
</comment>
<reference evidence="11" key="1">
    <citation type="journal article" date="2023" name="Science">
        <title>Genome structures resolve the early diversification of teleost fishes.</title>
        <authorList>
            <person name="Parey E."/>
            <person name="Louis A."/>
            <person name="Montfort J."/>
            <person name="Bouchez O."/>
            <person name="Roques C."/>
            <person name="Iampietro C."/>
            <person name="Lluch J."/>
            <person name="Castinel A."/>
            <person name="Donnadieu C."/>
            <person name="Desvignes T."/>
            <person name="Floi Bucao C."/>
            <person name="Jouanno E."/>
            <person name="Wen M."/>
            <person name="Mejri S."/>
            <person name="Dirks R."/>
            <person name="Jansen H."/>
            <person name="Henkel C."/>
            <person name="Chen W.J."/>
            <person name="Zahm M."/>
            <person name="Cabau C."/>
            <person name="Klopp C."/>
            <person name="Thompson A.W."/>
            <person name="Robinson-Rechavi M."/>
            <person name="Braasch I."/>
            <person name="Lecointre G."/>
            <person name="Bobe J."/>
            <person name="Postlethwait J.H."/>
            <person name="Berthelot C."/>
            <person name="Roest Crollius H."/>
            <person name="Guiguen Y."/>
        </authorList>
    </citation>
    <scope>NUCLEOTIDE SEQUENCE</scope>
    <source>
        <strain evidence="11">Concon-B</strain>
    </source>
</reference>
<dbReference type="AlphaFoldDB" id="A0A9Q1HXT1"/>
<name>A0A9Q1HXT1_CONCO</name>